<keyword evidence="1" id="KW-0812">Transmembrane</keyword>
<keyword evidence="1" id="KW-1133">Transmembrane helix</keyword>
<reference evidence="2 3" key="1">
    <citation type="submission" date="2023-07" db="EMBL/GenBank/DDBJ databases">
        <title>Sorghum-associated microbial communities from plants grown in Nebraska, USA.</title>
        <authorList>
            <person name="Schachtman D."/>
        </authorList>
    </citation>
    <scope>NUCLEOTIDE SEQUENCE [LARGE SCALE GENOMIC DNA]</scope>
    <source>
        <strain evidence="2 3">BE313</strain>
    </source>
</reference>
<feature type="transmembrane region" description="Helical" evidence="1">
    <location>
        <begin position="481"/>
        <end position="506"/>
    </location>
</feature>
<evidence type="ECO:0000313" key="2">
    <source>
        <dbReference type="EMBL" id="MDR7379777.1"/>
    </source>
</evidence>
<evidence type="ECO:0000256" key="1">
    <source>
        <dbReference type="SAM" id="Phobius"/>
    </source>
</evidence>
<name>A0ABU2CEL3_9BURK</name>
<proteinExistence type="predicted"/>
<dbReference type="PIRSF" id="PIRSF015380">
    <property type="entry name" value="Site-sp_rcmb"/>
    <property type="match status" value="1"/>
</dbReference>
<protein>
    <submittedName>
        <fullName evidence="2">Site-specific recombinase</fullName>
    </submittedName>
</protein>
<feature type="transmembrane region" description="Helical" evidence="1">
    <location>
        <begin position="365"/>
        <end position="384"/>
    </location>
</feature>
<dbReference type="Pfam" id="PF10136">
    <property type="entry name" value="SpecificRecomb"/>
    <property type="match status" value="1"/>
</dbReference>
<feature type="transmembrane region" description="Helical" evidence="1">
    <location>
        <begin position="543"/>
        <end position="567"/>
    </location>
</feature>
<dbReference type="EMBL" id="JAVDXT010000005">
    <property type="protein sequence ID" value="MDR7379777.1"/>
    <property type="molecule type" value="Genomic_DNA"/>
</dbReference>
<dbReference type="Proteomes" id="UP001180487">
    <property type="component" value="Unassembled WGS sequence"/>
</dbReference>
<accession>A0ABU2CEL3</accession>
<comment type="caution">
    <text evidence="2">The sequence shown here is derived from an EMBL/GenBank/DDBJ whole genome shotgun (WGS) entry which is preliminary data.</text>
</comment>
<feature type="transmembrane region" description="Helical" evidence="1">
    <location>
        <begin position="595"/>
        <end position="619"/>
    </location>
</feature>
<evidence type="ECO:0000313" key="3">
    <source>
        <dbReference type="Proteomes" id="UP001180487"/>
    </source>
</evidence>
<gene>
    <name evidence="2" type="ORF">J2X19_004473</name>
</gene>
<dbReference type="InterPro" id="IPR011385">
    <property type="entry name" value="Site-sp_rcmbase"/>
</dbReference>
<organism evidence="2 3">
    <name type="scientific">Rhodoferax ferrireducens</name>
    <dbReference type="NCBI Taxonomy" id="192843"/>
    <lineage>
        <taxon>Bacteria</taxon>
        <taxon>Pseudomonadati</taxon>
        <taxon>Pseudomonadota</taxon>
        <taxon>Betaproteobacteria</taxon>
        <taxon>Burkholderiales</taxon>
        <taxon>Comamonadaceae</taxon>
        <taxon>Rhodoferax</taxon>
    </lineage>
</organism>
<keyword evidence="1" id="KW-0472">Membrane</keyword>
<feature type="transmembrane region" description="Helical" evidence="1">
    <location>
        <begin position="431"/>
        <end position="455"/>
    </location>
</feature>
<sequence>MTTHSLPSLLDALDADAPLAQRHLWLIGLLDWIRGDRLSPEDSVARVQRFLEAVQSRPELQVRLRQWWRILAETVDSTMVLSDHGFSPRTAFFSEFVDRVRCKILPGTPETTDAGELFNLAFTSAEDAAWLSVLDEVSLQRIGNLLSSPSRTPGVTLWQDELLQAITFCASQILATGVASELRLRMSVAARQAEPFNNLPADVEALRLAFIATPRELPELEAAAQRLRERLELCRQAAASVYPHLNDHGISVNLVFILRQLRERLLRVRDLMDCLLSSTPEASAARLVSRLTEAGQERRSLRSLVRANASMLAAKVTERSAETGEHYITRDRAEYRGMLAKAAGGGAATSLTTLLKFLITAMGMTAFWAGMLSGVMYAASFVMIQLMHWTLATKQPAMTAPAMAAKLKDLKTSNAIEDFVDEVTHLVRSQVAAVIGNVGMVTPCVLLISAAMLWASGKPMISRVDAEHVFQTLSLLNPSTLLFAAFTGVLLFTASLIAGAVENWFVLHRLDSALRYNPRITRVLGAARADRWAHFMREHISGFASNISLGLMLGLLPPVLAFVGLGLEARHVTLSTGQLAAAAAAYGLPVWKMPIFWWCVGAIPLIGLLNLTVSFYLALQLALGAHSVSGLDRQRLRSAVLQRLRRQPLSFLWPRK</sequence>
<keyword evidence="3" id="KW-1185">Reference proteome</keyword>